<evidence type="ECO:0000259" key="11">
    <source>
        <dbReference type="Pfam" id="PF24758"/>
    </source>
</evidence>
<keyword evidence="4" id="KW-0732">Signal</keyword>
<dbReference type="InParanoid" id="G9EQ48"/>
<proteinExistence type="predicted"/>
<evidence type="ECO:0000256" key="4">
    <source>
        <dbReference type="ARBA" id="ARBA00022729"/>
    </source>
</evidence>
<comment type="subcellular location">
    <subcellularLocation>
        <location evidence="1">Cell membrane</location>
    </subcellularLocation>
    <subcellularLocation>
        <location evidence="9">Endomembrane system</location>
        <topology evidence="9">Single-pass membrane protein</topology>
    </subcellularLocation>
</comment>
<accession>G9EQ48</accession>
<dbReference type="AlphaFoldDB" id="G9EQ48"/>
<evidence type="ECO:0000256" key="9">
    <source>
        <dbReference type="ARBA" id="ARBA00037847"/>
    </source>
</evidence>
<evidence type="ECO:0000313" key="13">
    <source>
        <dbReference type="Proteomes" id="UP000002770"/>
    </source>
</evidence>
<evidence type="ECO:0000256" key="1">
    <source>
        <dbReference type="ARBA" id="ARBA00004236"/>
    </source>
</evidence>
<dbReference type="Gene3D" id="3.80.10.10">
    <property type="entry name" value="Ribonuclease Inhibitor"/>
    <property type="match status" value="4"/>
</dbReference>
<feature type="domain" description="F-box/LRR-repeat protein 15/At3g58940/PEG3-like LRR" evidence="11">
    <location>
        <begin position="280"/>
        <end position="372"/>
    </location>
</feature>
<evidence type="ECO:0000256" key="7">
    <source>
        <dbReference type="ARBA" id="ARBA00023170"/>
    </source>
</evidence>
<evidence type="ECO:0000256" key="2">
    <source>
        <dbReference type="ARBA" id="ARBA00022475"/>
    </source>
</evidence>
<evidence type="ECO:0000256" key="3">
    <source>
        <dbReference type="ARBA" id="ARBA00022692"/>
    </source>
</evidence>
<keyword evidence="6" id="KW-0472">Membrane</keyword>
<dbReference type="Pfam" id="PF24758">
    <property type="entry name" value="LRR_At5g56370"/>
    <property type="match status" value="1"/>
</dbReference>
<evidence type="ECO:0000313" key="12">
    <source>
        <dbReference type="EMBL" id="EHL30623.1"/>
    </source>
</evidence>
<keyword evidence="8" id="KW-0325">Glycoprotein</keyword>
<gene>
    <name evidence="12" type="ORF">LDG_7394</name>
</gene>
<dbReference type="PANTHER" id="PTHR48052">
    <property type="entry name" value="UNNAMED PRODUCT"/>
    <property type="match status" value="1"/>
</dbReference>
<evidence type="ECO:0000256" key="6">
    <source>
        <dbReference type="ARBA" id="ARBA00023136"/>
    </source>
</evidence>
<reference evidence="12 13" key="1">
    <citation type="journal article" date="2011" name="BMC Genomics">
        <title>Insight into cross-talk between intra-amoebal pathogens.</title>
        <authorList>
            <person name="Gimenez G."/>
            <person name="Bertelli C."/>
            <person name="Moliner C."/>
            <person name="Robert C."/>
            <person name="Raoult D."/>
            <person name="Fournier P.E."/>
            <person name="Greub G."/>
        </authorList>
    </citation>
    <scope>NUCLEOTIDE SEQUENCE [LARGE SCALE GENOMIC DNA]</scope>
    <source>
        <strain evidence="12 13">LLAP12</strain>
    </source>
</reference>
<dbReference type="SUPFAM" id="SSF52058">
    <property type="entry name" value="L domain-like"/>
    <property type="match status" value="3"/>
</dbReference>
<dbReference type="Proteomes" id="UP000002770">
    <property type="component" value="Unassembled WGS sequence"/>
</dbReference>
<sequence>MHIPDHFYYVDKRETTSYTHKPQGTLDVSRLIKNKKPWKKASLGREQQNKSLIIADWTASGWSNDKTQAVKKILEQLIDEGFSIYIWQGNEVIPLENDAYLYEHITPAFTSDISRAAVVQHQLTQDQVCILDDYELQCLLNSEDQPKIRRLFIKDYITQNTKSLLSVLKKATPRLEEIIHDEFSIKANEAVLELGKVFPEICVRCEYSKLVLDEKMLTELWGEAQAVTRNNVTLNQEDLQKIENISLLGTIKLTDLQTLLAHVPALKILTLDGLSGDHTSSLNLKNLEELTLRISDLSLANLQPILTQAGKLKKLNLSYCKNLSGEIVAEYANLEELEELNLQDSNISLADIQGLITKKLKLKTLNLAGCQNLSGEIVENLNLPDLVALNLQDSNLTQANFLRFIANSPKLETLNLVNCNLSGEMTENLNLPDLVALNLQSSKITLTSLPHLIANSPKLKTLNLANCNLSGEMSENLNLPDLVTLNLQSSKITLASLPHLIANSPKLKTLNLANCNLSGEMSENFNLPDLVALNLQSSQVTLATLQRFLANSPKLETLTLTNCDLSGEMSENLNLPDLVELNLQNSQITLASLRRLIANSPKLKTLNLINCKLSGEIAEELNLTGLVDLDLQNSQISLANLQCLIANSPKLKTLNLVNCKLSGEITREFNLKNLEELHLDKTGITVTGLEHMLVHASKLKKLSLCWFNREQEELTIEENTKFTKKIELPNLEELTLQNAIITAENLEHLLTNAMSLEVLHLGGSDSLEGNLEQDLRLPNLKRLLLDNSNITRSNLNHLTVNAKNLAYIDLNGCENEMVNKFLNSADRDLSTLEIRRSVEPSYHRPGDPQHDANRFRDHTPKKEQDFQFIGENKTWQQSMVIEKLSQYLTLKNEKEFIPKIQDGICFPLSRYFIDHSMANWTYAMKKINEWDGNKENLNRELESIFRHLFKNYVKKFQENQGEVTYLGDNLSFFLEKNKGPLMLSNPWHTVGLNYLKDEKKMGSL</sequence>
<dbReference type="GO" id="GO:0012505">
    <property type="term" value="C:endomembrane system"/>
    <property type="evidence" value="ECO:0007669"/>
    <property type="project" value="UniProtKB-SubCell"/>
</dbReference>
<evidence type="ECO:0000256" key="5">
    <source>
        <dbReference type="ARBA" id="ARBA00022989"/>
    </source>
</evidence>
<dbReference type="EMBL" id="JH413828">
    <property type="protein sequence ID" value="EHL30623.1"/>
    <property type="molecule type" value="Genomic_DNA"/>
</dbReference>
<dbReference type="STRING" id="658187.LDG_7394"/>
<dbReference type="eggNOG" id="COG1357">
    <property type="taxonomic scope" value="Bacteria"/>
</dbReference>
<dbReference type="OrthoDB" id="5648839at2"/>
<evidence type="ECO:0000256" key="10">
    <source>
        <dbReference type="SAM" id="MobiDB-lite"/>
    </source>
</evidence>
<keyword evidence="7" id="KW-0675">Receptor</keyword>
<dbReference type="GO" id="GO:0005886">
    <property type="term" value="C:plasma membrane"/>
    <property type="evidence" value="ECO:0007669"/>
    <property type="project" value="UniProtKB-SubCell"/>
</dbReference>
<keyword evidence="3" id="KW-0812">Transmembrane</keyword>
<dbReference type="InterPro" id="IPR032675">
    <property type="entry name" value="LRR_dom_sf"/>
</dbReference>
<dbReference type="InterPro" id="IPR055411">
    <property type="entry name" value="LRR_FXL15/At3g58940/PEG3-like"/>
</dbReference>
<evidence type="ECO:0000256" key="8">
    <source>
        <dbReference type="ARBA" id="ARBA00023180"/>
    </source>
</evidence>
<keyword evidence="5" id="KW-1133">Transmembrane helix</keyword>
<dbReference type="HOGENOM" id="CLU_298935_0_0_6"/>
<feature type="region of interest" description="Disordered" evidence="10">
    <location>
        <begin position="837"/>
        <end position="858"/>
    </location>
</feature>
<organism evidence="12 13">
    <name type="scientific">Legionella drancourtii LLAP12</name>
    <dbReference type="NCBI Taxonomy" id="658187"/>
    <lineage>
        <taxon>Bacteria</taxon>
        <taxon>Pseudomonadati</taxon>
        <taxon>Pseudomonadota</taxon>
        <taxon>Gammaproteobacteria</taxon>
        <taxon>Legionellales</taxon>
        <taxon>Legionellaceae</taxon>
        <taxon>Legionella</taxon>
    </lineage>
</organism>
<dbReference type="RefSeq" id="WP_006871303.1">
    <property type="nucleotide sequence ID" value="NZ_JH413828.1"/>
</dbReference>
<dbReference type="PANTHER" id="PTHR48052:SF81">
    <property type="entry name" value="LEUCINE-RICH REPEAT-CONTAINING N-TERMINAL PLANT-TYPE DOMAIN-CONTAINING PROTEIN"/>
    <property type="match status" value="1"/>
</dbReference>
<keyword evidence="2" id="KW-1003">Cell membrane</keyword>
<protein>
    <recommendedName>
        <fullName evidence="11">F-box/LRR-repeat protein 15/At3g58940/PEG3-like LRR domain-containing protein</fullName>
    </recommendedName>
</protein>
<keyword evidence="13" id="KW-1185">Reference proteome</keyword>
<name>G9EQ48_9GAMM</name>